<dbReference type="SMART" id="SM00343">
    <property type="entry name" value="ZnF_C2HC"/>
    <property type="match status" value="4"/>
</dbReference>
<dbReference type="Gene3D" id="4.10.60.10">
    <property type="entry name" value="Zinc finger, CCHC-type"/>
    <property type="match status" value="2"/>
</dbReference>
<evidence type="ECO:0000256" key="2">
    <source>
        <dbReference type="SAM" id="MobiDB-lite"/>
    </source>
</evidence>
<dbReference type="PANTHER" id="PTHR46565">
    <property type="entry name" value="COLD SHOCK DOMAIN PROTEIN 2"/>
    <property type="match status" value="1"/>
</dbReference>
<dbReference type="EMBL" id="BQNB010009002">
    <property type="protein sequence ID" value="GJS57392.1"/>
    <property type="molecule type" value="Genomic_DNA"/>
</dbReference>
<accession>A0ABQ4WWU2</accession>
<feature type="domain" description="CCHC-type" evidence="3">
    <location>
        <begin position="101"/>
        <end position="115"/>
    </location>
</feature>
<proteinExistence type="predicted"/>
<keyword evidence="1" id="KW-0479">Metal-binding</keyword>
<keyword evidence="1" id="KW-0863">Zinc-finger</keyword>
<feature type="region of interest" description="Disordered" evidence="2">
    <location>
        <begin position="246"/>
        <end position="271"/>
    </location>
</feature>
<reference evidence="4" key="1">
    <citation type="journal article" date="2022" name="Int. J. Mol. Sci.">
        <title>Draft Genome of Tanacetum Coccineum: Genomic Comparison of Closely Related Tanacetum-Family Plants.</title>
        <authorList>
            <person name="Yamashiro T."/>
            <person name="Shiraishi A."/>
            <person name="Nakayama K."/>
            <person name="Satake H."/>
        </authorList>
    </citation>
    <scope>NUCLEOTIDE SEQUENCE</scope>
</reference>
<dbReference type="SUPFAM" id="SSF57756">
    <property type="entry name" value="Retrovirus zinc finger-like domains"/>
    <property type="match status" value="2"/>
</dbReference>
<evidence type="ECO:0000259" key="3">
    <source>
        <dbReference type="PROSITE" id="PS50158"/>
    </source>
</evidence>
<organism evidence="4 5">
    <name type="scientific">Tanacetum coccineum</name>
    <dbReference type="NCBI Taxonomy" id="301880"/>
    <lineage>
        <taxon>Eukaryota</taxon>
        <taxon>Viridiplantae</taxon>
        <taxon>Streptophyta</taxon>
        <taxon>Embryophyta</taxon>
        <taxon>Tracheophyta</taxon>
        <taxon>Spermatophyta</taxon>
        <taxon>Magnoliopsida</taxon>
        <taxon>eudicotyledons</taxon>
        <taxon>Gunneridae</taxon>
        <taxon>Pentapetalae</taxon>
        <taxon>asterids</taxon>
        <taxon>campanulids</taxon>
        <taxon>Asterales</taxon>
        <taxon>Asteraceae</taxon>
        <taxon>Asteroideae</taxon>
        <taxon>Anthemideae</taxon>
        <taxon>Anthemidinae</taxon>
        <taxon>Tanacetum</taxon>
    </lineage>
</organism>
<keyword evidence="5" id="KW-1185">Reference proteome</keyword>
<dbReference type="InterPro" id="IPR036875">
    <property type="entry name" value="Znf_CCHC_sf"/>
</dbReference>
<dbReference type="PROSITE" id="PS50158">
    <property type="entry name" value="ZF_CCHC"/>
    <property type="match status" value="2"/>
</dbReference>
<feature type="region of interest" description="Disordered" evidence="2">
    <location>
        <begin position="132"/>
        <end position="164"/>
    </location>
</feature>
<sequence>MITVNQGMSVEEIERVVAQRVANAIEAIAIYETKTNMARKSISQTEQQECKLAENANNKRKWEGNHNGQCTVKGKNCKKVGHMTRECRNPTAARNQQTHTCYECGSLGHFKNKCPIVKFQKRVNKKISTLSERQAENKRELNNTSKDNQNQQQPNKRQNTGKAYAAGHREKKYYGGSKPLCPKCNYHHDGPCPPKCHRCNIVGHLVRNCRRPTNDNTTNHQRGTGTSQKANCYECGNQGHYKRDCPERKNQSHKNQIGGTGAHGVVHTLRG</sequence>
<dbReference type="Proteomes" id="UP001151760">
    <property type="component" value="Unassembled WGS sequence"/>
</dbReference>
<protein>
    <submittedName>
        <fullName evidence="4">Retrotransposon protein, putative, ty3-gypsy subclass</fullName>
    </submittedName>
</protein>
<dbReference type="InterPro" id="IPR001878">
    <property type="entry name" value="Znf_CCHC"/>
</dbReference>
<comment type="caution">
    <text evidence="4">The sequence shown here is derived from an EMBL/GenBank/DDBJ whole genome shotgun (WGS) entry which is preliminary data.</text>
</comment>
<evidence type="ECO:0000313" key="4">
    <source>
        <dbReference type="EMBL" id="GJS57392.1"/>
    </source>
</evidence>
<feature type="domain" description="CCHC-type" evidence="3">
    <location>
        <begin position="232"/>
        <end position="247"/>
    </location>
</feature>
<keyword evidence="1" id="KW-0862">Zinc</keyword>
<evidence type="ECO:0000313" key="5">
    <source>
        <dbReference type="Proteomes" id="UP001151760"/>
    </source>
</evidence>
<feature type="compositionally biased region" description="Low complexity" evidence="2">
    <location>
        <begin position="148"/>
        <end position="158"/>
    </location>
</feature>
<name>A0ABQ4WWU2_9ASTR</name>
<evidence type="ECO:0000256" key="1">
    <source>
        <dbReference type="PROSITE-ProRule" id="PRU00047"/>
    </source>
</evidence>
<dbReference type="PANTHER" id="PTHR46565:SF20">
    <property type="entry name" value="COLD SHOCK DOMAIN-CONTAINING PROTEIN 4"/>
    <property type="match status" value="1"/>
</dbReference>
<dbReference type="Pfam" id="PF00098">
    <property type="entry name" value="zf-CCHC"/>
    <property type="match status" value="3"/>
</dbReference>
<gene>
    <name evidence="4" type="ORF">Tco_0652176</name>
</gene>
<reference evidence="4" key="2">
    <citation type="submission" date="2022-01" db="EMBL/GenBank/DDBJ databases">
        <authorList>
            <person name="Yamashiro T."/>
            <person name="Shiraishi A."/>
            <person name="Satake H."/>
            <person name="Nakayama K."/>
        </authorList>
    </citation>
    <scope>NUCLEOTIDE SEQUENCE</scope>
</reference>